<evidence type="ECO:0000256" key="1">
    <source>
        <dbReference type="ARBA" id="ARBA00011073"/>
    </source>
</evidence>
<dbReference type="PANTHER" id="PTHR43399:SF4">
    <property type="entry name" value="CELL WALL-ASSOCIATED PROTEASE"/>
    <property type="match status" value="1"/>
</dbReference>
<keyword evidence="3" id="KW-0378">Hydrolase</keyword>
<dbReference type="RefSeq" id="WP_263657330.1">
    <property type="nucleotide sequence ID" value="NZ_CP084058.1"/>
</dbReference>
<dbReference type="Gene3D" id="3.40.50.200">
    <property type="entry name" value="Peptidase S8/S53 domain"/>
    <property type="match status" value="1"/>
</dbReference>
<dbReference type="PROSITE" id="PS51892">
    <property type="entry name" value="SUBTILASE"/>
    <property type="match status" value="1"/>
</dbReference>
<dbReference type="SUPFAM" id="SSF52743">
    <property type="entry name" value="Subtilisin-like"/>
    <property type="match status" value="1"/>
</dbReference>
<protein>
    <submittedName>
        <fullName evidence="7">Peptidase S8 and S53, subtilisin, kexin, sedolisin</fullName>
    </submittedName>
</protein>
<organism evidence="7">
    <name type="scientific">Nonomuraea gerenzanensis</name>
    <dbReference type="NCBI Taxonomy" id="93944"/>
    <lineage>
        <taxon>Bacteria</taxon>
        <taxon>Bacillati</taxon>
        <taxon>Actinomycetota</taxon>
        <taxon>Actinomycetes</taxon>
        <taxon>Streptosporangiales</taxon>
        <taxon>Streptosporangiaceae</taxon>
        <taxon>Nonomuraea</taxon>
    </lineage>
</organism>
<proteinExistence type="inferred from homology"/>
<dbReference type="GO" id="GO:0004252">
    <property type="term" value="F:serine-type endopeptidase activity"/>
    <property type="evidence" value="ECO:0007669"/>
    <property type="project" value="InterPro"/>
</dbReference>
<evidence type="ECO:0000256" key="5">
    <source>
        <dbReference type="PROSITE-ProRule" id="PRU01240"/>
    </source>
</evidence>
<comment type="similarity">
    <text evidence="1 5">Belongs to the peptidase S8 family.</text>
</comment>
<dbReference type="PRINTS" id="PR00723">
    <property type="entry name" value="SUBTILISIN"/>
</dbReference>
<dbReference type="InterPro" id="IPR015500">
    <property type="entry name" value="Peptidase_S8_subtilisin-rel"/>
</dbReference>
<evidence type="ECO:0000256" key="4">
    <source>
        <dbReference type="ARBA" id="ARBA00022825"/>
    </source>
</evidence>
<reference evidence="7" key="1">
    <citation type="submission" date="2016-04" db="EMBL/GenBank/DDBJ databases">
        <authorList>
            <person name="Evans L.H."/>
            <person name="Alamgir A."/>
            <person name="Owens N."/>
            <person name="Weber N.D."/>
            <person name="Virtaneva K."/>
            <person name="Barbian K."/>
            <person name="Babar A."/>
            <person name="Rosenke K."/>
        </authorList>
    </citation>
    <scope>NUCLEOTIDE SEQUENCE</scope>
    <source>
        <strain evidence="7">Nono1</strain>
    </source>
</reference>
<accession>A0A1M4EDP3</accession>
<dbReference type="InterPro" id="IPR000209">
    <property type="entry name" value="Peptidase_S8/S53_dom"/>
</dbReference>
<dbReference type="InterPro" id="IPR051048">
    <property type="entry name" value="Peptidase_S8/S53_subtilisin"/>
</dbReference>
<dbReference type="InterPro" id="IPR036852">
    <property type="entry name" value="Peptidase_S8/S53_dom_sf"/>
</dbReference>
<name>A0A1M4EDP3_9ACTN</name>
<evidence type="ECO:0000256" key="3">
    <source>
        <dbReference type="ARBA" id="ARBA00022801"/>
    </source>
</evidence>
<sequence length="145" mass="15177">MEGPDQGPPRPRHREHEILAGRPPLFDLDQSVKQIGATTAWEVGLTGKGVTVAVLDSGYDPDHPDLKGTVAYERNFSEDPDLRDTLGHGTHVASTVAGAGEKYRGVAPDAKLAIGKVGGANGIADPAVLAGMERAPSKSRSRSST</sequence>
<comment type="caution">
    <text evidence="5">Lacks conserved residue(s) required for the propagation of feature annotation.</text>
</comment>
<dbReference type="GO" id="GO:0006508">
    <property type="term" value="P:proteolysis"/>
    <property type="evidence" value="ECO:0007669"/>
    <property type="project" value="UniProtKB-KW"/>
</dbReference>
<feature type="domain" description="Peptidase S8/S53" evidence="6">
    <location>
        <begin position="47"/>
        <end position="135"/>
    </location>
</feature>
<dbReference type="PANTHER" id="PTHR43399">
    <property type="entry name" value="SUBTILISIN-RELATED"/>
    <property type="match status" value="1"/>
</dbReference>
<keyword evidence="2" id="KW-0645">Protease</keyword>
<evidence type="ECO:0000256" key="2">
    <source>
        <dbReference type="ARBA" id="ARBA00022670"/>
    </source>
</evidence>
<gene>
    <name evidence="7" type="ORF">BN4615_P6209</name>
</gene>
<dbReference type="Pfam" id="PF00082">
    <property type="entry name" value="Peptidase_S8"/>
    <property type="match status" value="1"/>
</dbReference>
<dbReference type="AlphaFoldDB" id="A0A1M4EDP3"/>
<dbReference type="PROSITE" id="PS00137">
    <property type="entry name" value="SUBTILASE_HIS"/>
    <property type="match status" value="1"/>
</dbReference>
<evidence type="ECO:0000259" key="6">
    <source>
        <dbReference type="Pfam" id="PF00082"/>
    </source>
</evidence>
<dbReference type="InterPro" id="IPR022398">
    <property type="entry name" value="Peptidase_S8_His-AS"/>
</dbReference>
<evidence type="ECO:0000313" key="7">
    <source>
        <dbReference type="EMBL" id="SBO96693.1"/>
    </source>
</evidence>
<dbReference type="EMBL" id="LT559118">
    <property type="protein sequence ID" value="SBO96693.1"/>
    <property type="molecule type" value="Genomic_DNA"/>
</dbReference>
<keyword evidence="4" id="KW-0720">Serine protease</keyword>